<organism evidence="6 7">
    <name type="scientific">Nasonia vitripennis</name>
    <name type="common">Parasitic wasp</name>
    <dbReference type="NCBI Taxonomy" id="7425"/>
    <lineage>
        <taxon>Eukaryota</taxon>
        <taxon>Metazoa</taxon>
        <taxon>Ecdysozoa</taxon>
        <taxon>Arthropoda</taxon>
        <taxon>Hexapoda</taxon>
        <taxon>Insecta</taxon>
        <taxon>Pterygota</taxon>
        <taxon>Neoptera</taxon>
        <taxon>Endopterygota</taxon>
        <taxon>Hymenoptera</taxon>
        <taxon>Apocrita</taxon>
        <taxon>Proctotrupomorpha</taxon>
        <taxon>Chalcidoidea</taxon>
        <taxon>Pteromalidae</taxon>
        <taxon>Pteromalinae</taxon>
        <taxon>Nasonia</taxon>
    </lineage>
</organism>
<dbReference type="SUPFAM" id="SSF48050">
    <property type="entry name" value="Hemocyanin, N-terminal domain"/>
    <property type="match status" value="1"/>
</dbReference>
<evidence type="ECO:0000259" key="5">
    <source>
        <dbReference type="Pfam" id="PF03723"/>
    </source>
</evidence>
<reference evidence="6" key="1">
    <citation type="submission" date="2021-01" db="UniProtKB">
        <authorList>
            <consortium name="EnsemblMetazoa"/>
        </authorList>
    </citation>
    <scope>IDENTIFICATION</scope>
</reference>
<dbReference type="AlphaFoldDB" id="A0A7M7G0T6"/>
<dbReference type="EnsemblMetazoa" id="XM_001599060">
    <property type="protein sequence ID" value="XP_001599110"/>
    <property type="gene ID" value="LOC100113790"/>
</dbReference>
<evidence type="ECO:0000259" key="3">
    <source>
        <dbReference type="Pfam" id="PF00372"/>
    </source>
</evidence>
<dbReference type="InterPro" id="IPR036697">
    <property type="entry name" value="Hemocyanin_N_sf"/>
</dbReference>
<dbReference type="InterPro" id="IPR005203">
    <property type="entry name" value="Hemocyanin_C"/>
</dbReference>
<evidence type="ECO:0000256" key="1">
    <source>
        <dbReference type="ARBA" id="ARBA00022761"/>
    </source>
</evidence>
<dbReference type="PANTHER" id="PTHR11511:SF5">
    <property type="entry name" value="FAT-BODY PROTEIN 1-RELATED"/>
    <property type="match status" value="1"/>
</dbReference>
<feature type="domain" description="Hemocyanin N-terminal" evidence="4">
    <location>
        <begin position="36"/>
        <end position="157"/>
    </location>
</feature>
<feature type="domain" description="Hemocyanin C-terminal" evidence="5">
    <location>
        <begin position="824"/>
        <end position="869"/>
    </location>
</feature>
<dbReference type="InterPro" id="IPR037020">
    <property type="entry name" value="Hemocyanin_C_sf"/>
</dbReference>
<dbReference type="Pfam" id="PF03723">
    <property type="entry name" value="Hemocyanin_C"/>
    <property type="match status" value="2"/>
</dbReference>
<keyword evidence="1" id="KW-0758">Storage protein</keyword>
<sequence length="877" mass="102038">MHSITMRFSIVFLALFALAAAIPATPKYHAADQELLKKQQDVIYLLENIAGELPNQHLREIGYSYEFEPYLQNYENPSTVKYYVSLVKTGHAQPQGTPYSDAVSQLRKEVALLVQIFLGAKDYETFLNTAAWARVHVNQDQFVNAFAKAILQRKDLYGVILPPAYEVFPYYFFDTRIIQKVQDYVNKYGLDYQQAQGEKYGVYTINVNYTSYYPFGENEIAYFTEDIGLNAYYGYVQLAHYMIPYGGDYAHKEHGEHYKNGHGAHYYYIHQQLLARYNLERLGQGLAPIKELDYYYEHIETPYKPNFRYTNGVNFPGRDEHHYITPRHHNYELVKLARALEQRILDAIHLGHVITPQGAFLSLYQPEGLNILGELIEGTGRSINPRYYGSFQYVARQLLGNAPEFNNIYEYSPSALELGQTAVRDPIFYQLYSKIIELFHYYQEALPAYQYNDVVVPGVNIEKVEVGDLVTYFSDYEVDLNNAVVQPVGQHQEYQPFPKVKANLKRLDHKQYEYTIYVQAKKVVPGAVVRVYVGPKYNYDGQPIDISQHRHYFYELDQFVYDITEGQNVITRNSHQFAGQSYDYPSVQQLKESIKGAYSSQSPYYINYPEQLYGFPARLTLPKGSQSGFPLQFFFIITAGTQHQPEHYGPVVEEQWQTYQPYHYQIVGDEEYKQFTQNPVDTIHGGYQTIEVIPDFDSQIITEGNWHWGYLYKKYPGSYYYPHWQQTYYSQKGGDSHHYGSHYKTDYPKHGATYHYGQGGYHGQEGYHGQYPYAYQKGTEQPEGGKYQTYYKQGAYHGSGYYPGGHYSQSHKGQSEYVHNYYQNKYIGDVIGGAVSFDNKPFGYPFDRPIADSAFYAHNIYIQDVYVYHHNEYIPEY</sequence>
<evidence type="ECO:0000256" key="2">
    <source>
        <dbReference type="SAM" id="SignalP"/>
    </source>
</evidence>
<dbReference type="Gene3D" id="1.20.1370.10">
    <property type="entry name" value="Hemocyanin, N-terminal domain"/>
    <property type="match status" value="1"/>
</dbReference>
<dbReference type="SUPFAM" id="SSF48056">
    <property type="entry name" value="Di-copper centre-containing domain"/>
    <property type="match status" value="1"/>
</dbReference>
<dbReference type="Pfam" id="PF03722">
    <property type="entry name" value="Hemocyanin_N"/>
    <property type="match status" value="1"/>
</dbReference>
<dbReference type="GO" id="GO:0045735">
    <property type="term" value="F:nutrient reservoir activity"/>
    <property type="evidence" value="ECO:0007669"/>
    <property type="project" value="UniProtKB-KW"/>
</dbReference>
<name>A0A7M7G0T6_NASVI</name>
<feature type="domain" description="Hemocyanin C-terminal" evidence="5">
    <location>
        <begin position="449"/>
        <end position="647"/>
    </location>
</feature>
<dbReference type="Gene3D" id="1.10.1280.10">
    <property type="entry name" value="Di-copper center containing domain from catechol oxidase"/>
    <property type="match status" value="1"/>
</dbReference>
<accession>A0A7M7G0T6</accession>
<dbReference type="Pfam" id="PF00372">
    <property type="entry name" value="Hemocyanin_M"/>
    <property type="match status" value="1"/>
</dbReference>
<dbReference type="SUPFAM" id="SSF81296">
    <property type="entry name" value="E set domains"/>
    <property type="match status" value="2"/>
</dbReference>
<dbReference type="Gene3D" id="2.60.40.1520">
    <property type="entry name" value="Hemocyanin, C-terminal domain"/>
    <property type="match status" value="2"/>
</dbReference>
<evidence type="ECO:0000313" key="7">
    <source>
        <dbReference type="Proteomes" id="UP000002358"/>
    </source>
</evidence>
<dbReference type="PROSITE" id="PS00210">
    <property type="entry name" value="HEMOCYANIN_2"/>
    <property type="match status" value="1"/>
</dbReference>
<dbReference type="InterPro" id="IPR005204">
    <property type="entry name" value="Hemocyanin_N"/>
</dbReference>
<keyword evidence="7" id="KW-1185">Reference proteome</keyword>
<evidence type="ECO:0000259" key="4">
    <source>
        <dbReference type="Pfam" id="PF03722"/>
    </source>
</evidence>
<dbReference type="PRINTS" id="PR00187">
    <property type="entry name" value="HAEMOCYANIN"/>
</dbReference>
<dbReference type="RefSeq" id="XP_001599110.3">
    <property type="nucleotide sequence ID" value="XM_001599060.5"/>
</dbReference>
<feature type="signal peptide" evidence="2">
    <location>
        <begin position="1"/>
        <end position="21"/>
    </location>
</feature>
<dbReference type="Proteomes" id="UP000002358">
    <property type="component" value="Chromosome 1"/>
</dbReference>
<proteinExistence type="predicted"/>
<dbReference type="InterPro" id="IPR008922">
    <property type="entry name" value="Di-copper_centre_dom_sf"/>
</dbReference>
<dbReference type="OrthoDB" id="6371642at2759"/>
<dbReference type="GeneID" id="100113790"/>
<feature type="chain" id="PRO_5029618582" evidence="2">
    <location>
        <begin position="22"/>
        <end position="877"/>
    </location>
</feature>
<evidence type="ECO:0000313" key="6">
    <source>
        <dbReference type="EnsemblMetazoa" id="XP_001599110"/>
    </source>
</evidence>
<keyword evidence="2" id="KW-0732">Signal</keyword>
<dbReference type="SMR" id="A0A7M7G0T6"/>
<dbReference type="KEGG" id="nvi:100113790"/>
<dbReference type="InParanoid" id="A0A7M7G0T6"/>
<feature type="domain" description="Hemocyanin middle" evidence="3">
    <location>
        <begin position="163"/>
        <end position="439"/>
    </location>
</feature>
<dbReference type="PANTHER" id="PTHR11511">
    <property type="entry name" value="LARVAL STORAGE PROTEIN/PHENOLOXIDASE"/>
    <property type="match status" value="1"/>
</dbReference>
<dbReference type="InterPro" id="IPR000896">
    <property type="entry name" value="Hemocyanin/hexamerin_mid_dom"/>
</dbReference>
<dbReference type="GO" id="GO:0005615">
    <property type="term" value="C:extracellular space"/>
    <property type="evidence" value="ECO:0007669"/>
    <property type="project" value="UniProtKB-ARBA"/>
</dbReference>
<dbReference type="InterPro" id="IPR013788">
    <property type="entry name" value="Hemocyanin/hexamerin"/>
</dbReference>
<protein>
    <submittedName>
        <fullName evidence="6">Uncharacterized protein</fullName>
    </submittedName>
</protein>
<dbReference type="InterPro" id="IPR014756">
    <property type="entry name" value="Ig_E-set"/>
</dbReference>